<evidence type="ECO:0000259" key="13">
    <source>
        <dbReference type="PROSITE" id="PS50843"/>
    </source>
</evidence>
<evidence type="ECO:0000256" key="9">
    <source>
        <dbReference type="ARBA" id="ARBA00047761"/>
    </source>
</evidence>
<dbReference type="Pfam" id="PF03330">
    <property type="entry name" value="DPBB_1"/>
    <property type="match status" value="1"/>
</dbReference>
<dbReference type="OrthoDB" id="420076at2759"/>
<dbReference type="GO" id="GO:0009664">
    <property type="term" value="P:plant-type cell wall organization"/>
    <property type="evidence" value="ECO:0007669"/>
    <property type="project" value="InterPro"/>
</dbReference>
<evidence type="ECO:0000256" key="11">
    <source>
        <dbReference type="SAM" id="MobiDB-lite"/>
    </source>
</evidence>
<dbReference type="GO" id="GO:0005576">
    <property type="term" value="C:extracellular region"/>
    <property type="evidence" value="ECO:0007669"/>
    <property type="project" value="InterPro"/>
</dbReference>
<dbReference type="GO" id="GO:0016020">
    <property type="term" value="C:membrane"/>
    <property type="evidence" value="ECO:0007669"/>
    <property type="project" value="UniProtKB-SubCell"/>
</dbReference>
<organism evidence="15 16">
    <name type="scientific">Musa troglodytarum</name>
    <name type="common">fe'i banana</name>
    <dbReference type="NCBI Taxonomy" id="320322"/>
    <lineage>
        <taxon>Eukaryota</taxon>
        <taxon>Viridiplantae</taxon>
        <taxon>Streptophyta</taxon>
        <taxon>Embryophyta</taxon>
        <taxon>Tracheophyta</taxon>
        <taxon>Spermatophyta</taxon>
        <taxon>Magnoliopsida</taxon>
        <taxon>Liliopsida</taxon>
        <taxon>Zingiberales</taxon>
        <taxon>Musaceae</taxon>
        <taxon>Musa</taxon>
    </lineage>
</organism>
<sequence length="1250" mass="137735">MGNGTSRAVGCFVPSGFAKGGVDLEFLEPLDEGLGHSFCYVRPVIIDSPAITPSTSERYTLDSSTLDSDRRSASFRQELAEDFTGLQRPSKSSSETTFRTISGASVSANASTARTCNPNVLVSGDAQEPAASFQSTASFAAVPLQPVPRGSGPLNGFLSGPLERGFASGPLERGAGLMSGPLDKGVFMSGPLDPTDRSNFSAPLGYGRRKARFGWLMRSMSRPMRSALSRTFTRHQHGSGWMQRFLLHPMTQLVSHSKEARHQPEPPANCLDAGTSEPEYCSSRNLQWAHGKAGEDRVHVVLSEEQGWLFVGIYDGFNGPDAPDFLMSNLYKAIDKELEGLLWDYEDKSGHIAATSDLTESDSTETCSSIVKEDCVSSQLQFGESQDNGSRNQSFGNQGEGGVVLIPSDMGSNKSESTIDNGSGNESSRAVKAVEEILDKDINKKQSGIAHDCDVGIGYENTDTNGHIGAPQTSCTPETKLASRYRKSKCLYELLQMELLEDRDSKSCLSGNASRSCNLQFSATEDLCSRETSSTVQPVLCSSSIERKSSGLGEVPGGLIRENDASVGNDSKGSKQKYVASFSSLGQKKLIRISLLGSKLRKMYRKHKSSHKKLFPWSYYWHRDPSNLDERTVNSSVVIRRCKSGPVDHDAVLKAMTRALEATEEAYVDMVEKALDNNPELALMGSCVLVMLMKDQDVYVMNLGDSRAILAQDKLDDSYRNPTLAKEDVRHWNRSRDSLVHVELDRISEESPMHNPKGQVCNINQTRELHLCSLKVRAVQLSSDHSTSIDEEVLRIKAEHPDDAQAVFNDRVKGQLKVTRAFGAAFLKKPNCNQALLEMFRVDYIGNSPYISCSPSVLHHRLCSSDRFLVLSSDGLYQYFSNEEVVSHVTCFMENAPEGDPAQYLIAELLIRAAKKNGMDFHELLDIPQGDRRKYHDDVSVMLNVEGKNKKENIRKKRMYGYVHRFRLRVEAAQKVAKCSRRQAHRGVVFFEEVEMEKAAAKVEVALLLFLAWFASGFRALGADWIPASATFYGGSDASGTMGGACGYQNLYSDGYGIQNTALSTALFNSGAACGACFQIVCDSRKSPWCKKGTHITVTATNYCPPNYDLPSDNGGWCNPPRQHFDMSQPAWETIAVYRGGIVPVYYRRVKCQRSGGIRFTINGKNYFELVLIANVGGSGVVSGAWIKGSDTQWMAMSRNWGMNWQSNAYLTGQRLSFRVQTSDGKVKTAYDVAPTTWKFGDTYASSIQF</sequence>
<evidence type="ECO:0000313" key="15">
    <source>
        <dbReference type="EMBL" id="URD80903.1"/>
    </source>
</evidence>
<dbReference type="SUPFAM" id="SSF49590">
    <property type="entry name" value="PHL pollen allergen"/>
    <property type="match status" value="1"/>
</dbReference>
<dbReference type="InterPro" id="IPR007117">
    <property type="entry name" value="Expansin_CBD"/>
</dbReference>
<evidence type="ECO:0000259" key="14">
    <source>
        <dbReference type="PROSITE" id="PS51746"/>
    </source>
</evidence>
<keyword evidence="6" id="KW-0964">Secreted</keyword>
<dbReference type="EMBL" id="CP097503">
    <property type="protein sequence ID" value="URD80903.1"/>
    <property type="molecule type" value="Genomic_DNA"/>
</dbReference>
<feature type="region of interest" description="Disordered" evidence="11">
    <location>
        <begin position="381"/>
        <end position="428"/>
    </location>
</feature>
<dbReference type="PRINTS" id="PR01225">
    <property type="entry name" value="EXPANSNFAMLY"/>
</dbReference>
<dbReference type="Gene3D" id="2.60.40.760">
    <property type="entry name" value="Expansin, cellulose-binding-like domain"/>
    <property type="match status" value="1"/>
</dbReference>
<dbReference type="InterPro" id="IPR036908">
    <property type="entry name" value="RlpA-like_sf"/>
</dbReference>
<comment type="subcellular location">
    <subcellularLocation>
        <location evidence="1">Membrane</location>
        <topology evidence="1">Peripheral membrane protein</topology>
    </subcellularLocation>
    <subcellularLocation>
        <location evidence="2">Secreted</location>
        <location evidence="2">Cell wall</location>
    </subcellularLocation>
</comment>
<evidence type="ECO:0000256" key="2">
    <source>
        <dbReference type="ARBA" id="ARBA00004191"/>
    </source>
</evidence>
<evidence type="ECO:0000256" key="3">
    <source>
        <dbReference type="ARBA" id="ARBA00005392"/>
    </source>
</evidence>
<evidence type="ECO:0000256" key="8">
    <source>
        <dbReference type="ARBA" id="ARBA00023136"/>
    </source>
</evidence>
<dbReference type="SMART" id="SM00332">
    <property type="entry name" value="PP2Cc"/>
    <property type="match status" value="1"/>
</dbReference>
<feature type="domain" description="Expansin-like CBD" evidence="13">
    <location>
        <begin position="1167"/>
        <end position="1246"/>
    </location>
</feature>
<protein>
    <recommendedName>
        <fullName evidence="4">protein-serine/threonine phosphatase</fullName>
        <ecNumber evidence="4">3.1.3.16</ecNumber>
    </recommendedName>
</protein>
<dbReference type="InterPro" id="IPR002963">
    <property type="entry name" value="Expansin"/>
</dbReference>
<feature type="compositionally biased region" description="Polar residues" evidence="11">
    <location>
        <begin position="381"/>
        <end position="397"/>
    </location>
</feature>
<evidence type="ECO:0000256" key="4">
    <source>
        <dbReference type="ARBA" id="ARBA00013081"/>
    </source>
</evidence>
<evidence type="ECO:0000256" key="10">
    <source>
        <dbReference type="ARBA" id="ARBA00048336"/>
    </source>
</evidence>
<accession>A0A9E7EPI3</accession>
<dbReference type="SUPFAM" id="SSF50685">
    <property type="entry name" value="Barwin-like endoglucanases"/>
    <property type="match status" value="1"/>
</dbReference>
<feature type="domain" description="Expansin-like EG45" evidence="12">
    <location>
        <begin position="1043"/>
        <end position="1157"/>
    </location>
</feature>
<feature type="compositionally biased region" description="Polar residues" evidence="11">
    <location>
        <begin position="410"/>
        <end position="428"/>
    </location>
</feature>
<dbReference type="InterPro" id="IPR001932">
    <property type="entry name" value="PPM-type_phosphatase-like_dom"/>
</dbReference>
<dbReference type="InterPro" id="IPR009009">
    <property type="entry name" value="RlpA-like_DPBB"/>
</dbReference>
<comment type="similarity">
    <text evidence="3">Belongs to the expansin family. Expansin A subfamily.</text>
</comment>
<dbReference type="PROSITE" id="PS50843">
    <property type="entry name" value="EXPANSIN_CBD"/>
    <property type="match status" value="1"/>
</dbReference>
<dbReference type="Proteomes" id="UP001055439">
    <property type="component" value="Chromosome 10"/>
</dbReference>
<proteinExistence type="inferred from homology"/>
<dbReference type="CDD" id="cd00143">
    <property type="entry name" value="PP2Cc"/>
    <property type="match status" value="1"/>
</dbReference>
<evidence type="ECO:0000256" key="5">
    <source>
        <dbReference type="ARBA" id="ARBA00022512"/>
    </source>
</evidence>
<dbReference type="SUPFAM" id="SSF81606">
    <property type="entry name" value="PP2C-like"/>
    <property type="match status" value="2"/>
</dbReference>
<dbReference type="InterPro" id="IPR036749">
    <property type="entry name" value="Expansin_CBD_sf"/>
</dbReference>
<feature type="domain" description="PPM-type phosphatase" evidence="14">
    <location>
        <begin position="279"/>
        <end position="946"/>
    </location>
</feature>
<gene>
    <name evidence="15" type="ORF">MUK42_05403</name>
</gene>
<evidence type="ECO:0000256" key="6">
    <source>
        <dbReference type="ARBA" id="ARBA00022525"/>
    </source>
</evidence>
<dbReference type="Pfam" id="PF01357">
    <property type="entry name" value="Expansin_C"/>
    <property type="match status" value="1"/>
</dbReference>
<evidence type="ECO:0000313" key="16">
    <source>
        <dbReference type="Proteomes" id="UP001055439"/>
    </source>
</evidence>
<feature type="region of interest" description="Disordered" evidence="11">
    <location>
        <begin position="552"/>
        <end position="573"/>
    </location>
</feature>
<dbReference type="CDD" id="cd22274">
    <property type="entry name" value="DPBB_EXPA_N"/>
    <property type="match status" value="1"/>
</dbReference>
<keyword evidence="8" id="KW-0472">Membrane</keyword>
<dbReference type="AlphaFoldDB" id="A0A9E7EPI3"/>
<dbReference type="InterPro" id="IPR036457">
    <property type="entry name" value="PPM-type-like_dom_sf"/>
</dbReference>
<dbReference type="GO" id="GO:0004722">
    <property type="term" value="F:protein serine/threonine phosphatase activity"/>
    <property type="evidence" value="ECO:0007669"/>
    <property type="project" value="UniProtKB-EC"/>
</dbReference>
<keyword evidence="5" id="KW-0134">Cell wall</keyword>
<keyword evidence="7" id="KW-0732">Signal</keyword>
<keyword evidence="16" id="KW-1185">Reference proteome</keyword>
<dbReference type="PROSITE" id="PS51746">
    <property type="entry name" value="PPM_2"/>
    <property type="match status" value="1"/>
</dbReference>
<dbReference type="Gene3D" id="3.60.40.10">
    <property type="entry name" value="PPM-type phosphatase domain"/>
    <property type="match status" value="2"/>
</dbReference>
<reference evidence="15" key="1">
    <citation type="submission" date="2022-05" db="EMBL/GenBank/DDBJ databases">
        <title>The Musa troglodytarum L. genome provides insights into the mechanism of non-climacteric behaviour and enrichment of carotenoids.</title>
        <authorList>
            <person name="Wang J."/>
        </authorList>
    </citation>
    <scope>NUCLEOTIDE SEQUENCE</scope>
    <source>
        <tissue evidence="15">Leaf</tissue>
    </source>
</reference>
<dbReference type="PROSITE" id="PS50842">
    <property type="entry name" value="EXPANSIN_EG45"/>
    <property type="match status" value="1"/>
</dbReference>
<dbReference type="PANTHER" id="PTHR31867">
    <property type="entry name" value="EXPANSIN-A15"/>
    <property type="match status" value="1"/>
</dbReference>
<dbReference type="PRINTS" id="PR01226">
    <property type="entry name" value="EXPANSIN"/>
</dbReference>
<dbReference type="InterPro" id="IPR007112">
    <property type="entry name" value="Expansin/allergen_DPBB_dom"/>
</dbReference>
<dbReference type="Pfam" id="PF00481">
    <property type="entry name" value="PP2C"/>
    <property type="match status" value="2"/>
</dbReference>
<evidence type="ECO:0000259" key="12">
    <source>
        <dbReference type="PROSITE" id="PS50842"/>
    </source>
</evidence>
<evidence type="ECO:0000256" key="7">
    <source>
        <dbReference type="ARBA" id="ARBA00022729"/>
    </source>
</evidence>
<dbReference type="InterPro" id="IPR007118">
    <property type="entry name" value="Expan_Lol_pI"/>
</dbReference>
<dbReference type="Gene3D" id="2.40.40.10">
    <property type="entry name" value="RlpA-like domain"/>
    <property type="match status" value="1"/>
</dbReference>
<name>A0A9E7EPI3_9LILI</name>
<dbReference type="SMART" id="SM00837">
    <property type="entry name" value="DPBB_1"/>
    <property type="match status" value="1"/>
</dbReference>
<comment type="catalytic activity">
    <reaction evidence="10">
        <text>O-phospho-L-threonyl-[protein] + H2O = L-threonyl-[protein] + phosphate</text>
        <dbReference type="Rhea" id="RHEA:47004"/>
        <dbReference type="Rhea" id="RHEA-COMP:11060"/>
        <dbReference type="Rhea" id="RHEA-COMP:11605"/>
        <dbReference type="ChEBI" id="CHEBI:15377"/>
        <dbReference type="ChEBI" id="CHEBI:30013"/>
        <dbReference type="ChEBI" id="CHEBI:43474"/>
        <dbReference type="ChEBI" id="CHEBI:61977"/>
        <dbReference type="EC" id="3.1.3.16"/>
    </reaction>
</comment>
<comment type="catalytic activity">
    <reaction evidence="9">
        <text>O-phospho-L-seryl-[protein] + H2O = L-seryl-[protein] + phosphate</text>
        <dbReference type="Rhea" id="RHEA:20629"/>
        <dbReference type="Rhea" id="RHEA-COMP:9863"/>
        <dbReference type="Rhea" id="RHEA-COMP:11604"/>
        <dbReference type="ChEBI" id="CHEBI:15377"/>
        <dbReference type="ChEBI" id="CHEBI:29999"/>
        <dbReference type="ChEBI" id="CHEBI:43474"/>
        <dbReference type="ChEBI" id="CHEBI:83421"/>
        <dbReference type="EC" id="3.1.3.16"/>
    </reaction>
</comment>
<dbReference type="EC" id="3.1.3.16" evidence="4"/>
<evidence type="ECO:0000256" key="1">
    <source>
        <dbReference type="ARBA" id="ARBA00004170"/>
    </source>
</evidence>